<sequence length="1478" mass="160254">MIHWGGLCLRLAAPRPPPPRARQPRAPQLCPARPHEHRPRAAPPARPAPCPAASPRSPAPCPARSAPLLLGAPPRAPPACSPPEPPAAASPTAQVPALRALRWTLIITAPPPHLPPRKTRPIFPSPCSPTRKATAMRSPHTATRDAHYPAGNEGDRTRTAGGFGVAPRPPPRGHWAASADGAGPSPSPLGSPPLFPGVGTSRGGRRGGAAEGRPVTSPPSSASGRRAPRFAGRRSGNMLATVRRSGAAWTRALLLQLLLAGPGGCLSRQELFPFGPEHGDLELEAGDDLVSPALKLSTALHFFDRSDIDSVYVTTNGIIAMSEPPAKETHPGPFPPTFGAVAPFLADLDTTDGLGKVYYREDLSPSVTQLAAECVQRGFPEVSFKPSSALVVTWESVAPYQGPSKDPALEGKRNTFQSILASSDSSTYAIFLYPEDGLQFYTTFSKKEENQVPAVVAFSQGLVGLIWKSDGAYNIFANDRESIGNLAKSSNSGQQGIWVFEIGSPATASGVVPADVNLGLDDGAEYDDEEYDSVTRLGLEDVVTTSFPYEAPRGGDGGTYNTPRDLAPRRMATERPLTPPTERTRSFQLPGERFPQQQPQVIDVDEVEETGVVFSYNTDSRQTCTNNRHQCSVHAQCRDFATGFCCHCVAGYTGNGRQCVAEGSPQRVNGKVKGRIFVGASQVPIVFENTDLHSYVVMNHGRSYTAISTIPETVGYSLLPLAPIGGIIGWMFAVEQDGFKNGFSITGGEFTRRAEVAFVGHPGKLIIKQQFSGIDEHGHLTISTELEGRVPQVAFGSMVHIEPYTELYHYSRQVITSSSTREYTVTEPERDGTAPSHVHTYQWRQTITFQECVHDDSRPVLPSTQQLSVDSVFVLYNQEERILRYALSNSIGPVRDGSPEALQNPCYIGSHGCDTNAACRPGPGTQFTCECSIGFRGDGRTCYDIDECSEQPSVCGNHAVCNNHPGTFRCECVEGYRFSEAGTCVAVMDQRPVNYCETGLHDCDISQRAQCIYTGGSSYTCSCLPGFSGDGRACKDVDECQPSRCHPDAFCYNTPGSFTCQCKPGYQGDGFHCVPGEVEKTRCQREREHILGAVDSQRPRPPGLFVPECDDHGHYAPIQCHGSTGYCWCVDRDGREVQGTRTRPGMRPPCLSTVAPPVHHGPPVPTAVIPLPPGTHLLFAQTGKIEHLPLEGSTMTKSEAKTLLHAPDKVIIGLAFDCVDKMVYWTDISHPSIGRASLHGGEPATIIRQDLGSPEGIALDHLGRNIFWTDSHLDRIEVAKLDGTQRRVLFETDLVNPRGIAADSVRGNLYWTDWNRDNPKIETSYMDGTNRRILVQDDLGLPNGLTFDAYSSQLCWVDAGTHRAECLKPGQPNRRTVLEGLQYPFGVTSFGKNLYYTDWKTNSVVAVDLAISKETDSFHPHKQTRLYGITSALSQCPEGHNYCSVNNGGCTHLCLATPGSRTCRCPDNTLGVDCIEQK</sequence>
<evidence type="ECO:0000313" key="2">
    <source>
        <dbReference type="Proteomes" id="UP001162501"/>
    </source>
</evidence>
<organism evidence="1 2">
    <name type="scientific">Rangifer tarandus platyrhynchus</name>
    <name type="common">Svalbard reindeer</name>
    <dbReference type="NCBI Taxonomy" id="3082113"/>
    <lineage>
        <taxon>Eukaryota</taxon>
        <taxon>Metazoa</taxon>
        <taxon>Chordata</taxon>
        <taxon>Craniata</taxon>
        <taxon>Vertebrata</taxon>
        <taxon>Euteleostomi</taxon>
        <taxon>Mammalia</taxon>
        <taxon>Eutheria</taxon>
        <taxon>Laurasiatheria</taxon>
        <taxon>Artiodactyla</taxon>
        <taxon>Ruminantia</taxon>
        <taxon>Pecora</taxon>
        <taxon>Cervidae</taxon>
        <taxon>Odocoileinae</taxon>
        <taxon>Rangifer</taxon>
    </lineage>
</organism>
<dbReference type="Proteomes" id="UP001162501">
    <property type="component" value="Chromosome 7"/>
</dbReference>
<gene>
    <name evidence="1" type="ORF">MRATA1EN22A_LOCUS25922</name>
</gene>
<proteinExistence type="predicted"/>
<reference evidence="1" key="1">
    <citation type="submission" date="2023-05" db="EMBL/GenBank/DDBJ databases">
        <authorList>
            <consortium name="ELIXIR-Norway"/>
        </authorList>
    </citation>
    <scope>NUCLEOTIDE SEQUENCE</scope>
</reference>
<accession>A0AC60A231</accession>
<protein>
    <submittedName>
        <fullName evidence="1">Uncharacterized protein</fullName>
    </submittedName>
</protein>
<name>A0AC60A231_RANTA</name>
<reference evidence="1" key="2">
    <citation type="submission" date="2025-03" db="EMBL/GenBank/DDBJ databases">
        <authorList>
            <consortium name="ELIXIR-Norway"/>
            <consortium name="Elixir Norway"/>
        </authorList>
    </citation>
    <scope>NUCLEOTIDE SEQUENCE</scope>
</reference>
<evidence type="ECO:0000313" key="1">
    <source>
        <dbReference type="EMBL" id="CAN0549113.1"/>
    </source>
</evidence>
<dbReference type="EMBL" id="OX596091">
    <property type="protein sequence ID" value="CAN0549113.1"/>
    <property type="molecule type" value="Genomic_DNA"/>
</dbReference>